<keyword evidence="2" id="KW-1185">Reference proteome</keyword>
<dbReference type="Proteomes" id="UP000184245">
    <property type="component" value="Unassembled WGS sequence"/>
</dbReference>
<proteinExistence type="predicted"/>
<reference evidence="1 2" key="1">
    <citation type="submission" date="2016-11" db="EMBL/GenBank/DDBJ databases">
        <authorList>
            <person name="Jaros S."/>
            <person name="Januszkiewicz K."/>
            <person name="Wedrychowicz H."/>
        </authorList>
    </citation>
    <scope>NUCLEOTIDE SEQUENCE [LARGE SCALE GENOMIC DNA]</scope>
    <source>
        <strain evidence="1 2">DSM 17459</strain>
    </source>
</reference>
<protein>
    <recommendedName>
        <fullName evidence="3">Phage gp6-like head-tail connector protein</fullName>
    </recommendedName>
</protein>
<dbReference type="RefSeq" id="WP_084068207.1">
    <property type="nucleotide sequence ID" value="NZ_FQVI01000059.1"/>
</dbReference>
<evidence type="ECO:0000313" key="1">
    <source>
        <dbReference type="EMBL" id="SHF63057.1"/>
    </source>
</evidence>
<organism evidence="1 2">
    <name type="scientific">Lactonifactor longoviformis DSM 17459</name>
    <dbReference type="NCBI Taxonomy" id="1122155"/>
    <lineage>
        <taxon>Bacteria</taxon>
        <taxon>Bacillati</taxon>
        <taxon>Bacillota</taxon>
        <taxon>Clostridia</taxon>
        <taxon>Eubacteriales</taxon>
        <taxon>Clostridiaceae</taxon>
        <taxon>Lactonifactor</taxon>
    </lineage>
</organism>
<sequence>MDKESIIENLIIYLGESDKRIISLLVDLACQNVVNRRYPFGYAEEQEQAAIAQYSNVVFRAVVYAYNMQGAEGQSSHSENGVSRSYIEEDKLYTEIVPVCKVL</sequence>
<dbReference type="OrthoDB" id="2059080at2"/>
<dbReference type="EMBL" id="FQVI01000059">
    <property type="protein sequence ID" value="SHF63057.1"/>
    <property type="molecule type" value="Genomic_DNA"/>
</dbReference>
<accession>A0A1M5D841</accession>
<evidence type="ECO:0008006" key="3">
    <source>
        <dbReference type="Google" id="ProtNLM"/>
    </source>
</evidence>
<gene>
    <name evidence="1" type="ORF">SAMN02745158_04447</name>
</gene>
<evidence type="ECO:0000313" key="2">
    <source>
        <dbReference type="Proteomes" id="UP000184245"/>
    </source>
</evidence>
<dbReference type="STRING" id="1122155.SAMN02745158_04447"/>
<dbReference type="AlphaFoldDB" id="A0A1M5D841"/>
<name>A0A1M5D841_9CLOT</name>